<dbReference type="RefSeq" id="WP_344876030.1">
    <property type="nucleotide sequence ID" value="NZ_BAAAZP010000041.1"/>
</dbReference>
<comment type="caution">
    <text evidence="4">The sequence shown here is derived from an EMBL/GenBank/DDBJ whole genome shotgun (WGS) entry which is preliminary data.</text>
</comment>
<dbReference type="PANTHER" id="PTHR30244">
    <property type="entry name" value="TRANSAMINASE"/>
    <property type="match status" value="1"/>
</dbReference>
<feature type="region of interest" description="Disordered" evidence="3">
    <location>
        <begin position="1"/>
        <end position="32"/>
    </location>
</feature>
<protein>
    <submittedName>
        <fullName evidence="4">3-amino-5-hydroxybenzoate synthase</fullName>
    </submittedName>
</protein>
<dbReference type="EMBL" id="BAAAZP010000041">
    <property type="protein sequence ID" value="GAA3659507.1"/>
    <property type="molecule type" value="Genomic_DNA"/>
</dbReference>
<name>A0ABP7BHZ4_9ACTN</name>
<dbReference type="SUPFAM" id="SSF53383">
    <property type="entry name" value="PLP-dependent transferases"/>
    <property type="match status" value="1"/>
</dbReference>
<proteinExistence type="inferred from homology"/>
<dbReference type="PIRSF" id="PIRSF000390">
    <property type="entry name" value="PLP_StrS"/>
    <property type="match status" value="1"/>
</dbReference>
<evidence type="ECO:0000256" key="1">
    <source>
        <dbReference type="ARBA" id="ARBA00001933"/>
    </source>
</evidence>
<dbReference type="InterPro" id="IPR015421">
    <property type="entry name" value="PyrdxlP-dep_Trfase_major"/>
</dbReference>
<feature type="compositionally biased region" description="Polar residues" evidence="3">
    <location>
        <begin position="1"/>
        <end position="11"/>
    </location>
</feature>
<dbReference type="InterPro" id="IPR015424">
    <property type="entry name" value="PyrdxlP-dep_Trfase"/>
</dbReference>
<gene>
    <name evidence="4" type="primary">rifK_2</name>
    <name evidence="4" type="ORF">GCM10022224_023650</name>
</gene>
<dbReference type="PANTHER" id="PTHR30244:SF34">
    <property type="entry name" value="DTDP-4-AMINO-4,6-DIDEOXYGALACTOSE TRANSAMINASE"/>
    <property type="match status" value="1"/>
</dbReference>
<evidence type="ECO:0000256" key="2">
    <source>
        <dbReference type="RuleBase" id="RU004508"/>
    </source>
</evidence>
<evidence type="ECO:0000256" key="3">
    <source>
        <dbReference type="SAM" id="MobiDB-lite"/>
    </source>
</evidence>
<dbReference type="Gene3D" id="3.40.640.10">
    <property type="entry name" value="Type I PLP-dependent aspartate aminotransferase-like (Major domain)"/>
    <property type="match status" value="1"/>
</dbReference>
<evidence type="ECO:0000313" key="4">
    <source>
        <dbReference type="EMBL" id="GAA3659507.1"/>
    </source>
</evidence>
<dbReference type="InterPro" id="IPR000653">
    <property type="entry name" value="DegT/StrS_aminotransferase"/>
</dbReference>
<sequence>MAYLTTPSAQLAVSGGKPVRPPTRRWPTWPKPAPEAESLLREVLHSGRWAISSPEGSELFERRFAREFASYLGVRHCVPVDHGSSALVVAMEVLDLQHGDVVLVPALTWTACATAALRAGLVPLLVDIDPVSGCVTPECLDVDVEARAVIAVHWACRMADIPALSAAAAAKGMTVIEDAAQAHGGEWRGRQAGSMGRLGCFSFQNGKALTAGEGGAVVTDDSELAPRLEELRADSRRYRHTPSPSGGLDLEETATIQGANHCMSEFNAALLCAQLTVLDHEVGVRTRNWRKLGELLAGVPGVRLLEPAAEQTKMAMYEATIVFDELPGGMDVDDVADALSAELGRRFYVTDTPLHRSPLLAPWTKPALAPLAKRFVDLHAGRSYPHADHWANHCVQTHHSAFLGEERDMHDIAEAIIKVTTTHRPPSA</sequence>
<dbReference type="Pfam" id="PF01041">
    <property type="entry name" value="DegT_DnrJ_EryC1"/>
    <property type="match status" value="1"/>
</dbReference>
<keyword evidence="2" id="KW-0663">Pyridoxal phosphate</keyword>
<organism evidence="4 5">
    <name type="scientific">Nonomuraea antimicrobica</name>
    <dbReference type="NCBI Taxonomy" id="561173"/>
    <lineage>
        <taxon>Bacteria</taxon>
        <taxon>Bacillati</taxon>
        <taxon>Actinomycetota</taxon>
        <taxon>Actinomycetes</taxon>
        <taxon>Streptosporangiales</taxon>
        <taxon>Streptosporangiaceae</taxon>
        <taxon>Nonomuraea</taxon>
    </lineage>
</organism>
<dbReference type="InterPro" id="IPR015422">
    <property type="entry name" value="PyrdxlP-dep_Trfase_small"/>
</dbReference>
<keyword evidence="5" id="KW-1185">Reference proteome</keyword>
<comment type="cofactor">
    <cofactor evidence="1">
        <name>pyridoxal 5'-phosphate</name>
        <dbReference type="ChEBI" id="CHEBI:597326"/>
    </cofactor>
</comment>
<comment type="similarity">
    <text evidence="2">Belongs to the DegT/DnrJ/EryC1 family.</text>
</comment>
<dbReference type="Gene3D" id="3.90.1150.10">
    <property type="entry name" value="Aspartate Aminotransferase, domain 1"/>
    <property type="match status" value="1"/>
</dbReference>
<dbReference type="Proteomes" id="UP001500902">
    <property type="component" value="Unassembled WGS sequence"/>
</dbReference>
<accession>A0ABP7BHZ4</accession>
<reference evidence="5" key="1">
    <citation type="journal article" date="2019" name="Int. J. Syst. Evol. Microbiol.">
        <title>The Global Catalogue of Microorganisms (GCM) 10K type strain sequencing project: providing services to taxonomists for standard genome sequencing and annotation.</title>
        <authorList>
            <consortium name="The Broad Institute Genomics Platform"/>
            <consortium name="The Broad Institute Genome Sequencing Center for Infectious Disease"/>
            <person name="Wu L."/>
            <person name="Ma J."/>
        </authorList>
    </citation>
    <scope>NUCLEOTIDE SEQUENCE [LARGE SCALE GENOMIC DNA]</scope>
    <source>
        <strain evidence="5">JCM 16904</strain>
    </source>
</reference>
<evidence type="ECO:0000313" key="5">
    <source>
        <dbReference type="Proteomes" id="UP001500902"/>
    </source>
</evidence>